<evidence type="ECO:0000313" key="2">
    <source>
        <dbReference type="EMBL" id="MFC0683378.1"/>
    </source>
</evidence>
<protein>
    <submittedName>
        <fullName evidence="2">Uroporphyrinogen-III synthase</fullName>
        <ecNumber evidence="2">4.2.1.75</ecNumber>
    </submittedName>
</protein>
<dbReference type="SUPFAM" id="SSF69618">
    <property type="entry name" value="HemD-like"/>
    <property type="match status" value="1"/>
</dbReference>
<name>A0ABV6S5I4_9SPHN</name>
<comment type="caution">
    <text evidence="2">The sequence shown here is derived from an EMBL/GenBank/DDBJ whole genome shotgun (WGS) entry which is preliminary data.</text>
</comment>
<dbReference type="Gene3D" id="3.40.50.10090">
    <property type="match status" value="2"/>
</dbReference>
<evidence type="ECO:0000259" key="1">
    <source>
        <dbReference type="Pfam" id="PF02602"/>
    </source>
</evidence>
<evidence type="ECO:0000313" key="3">
    <source>
        <dbReference type="Proteomes" id="UP001589858"/>
    </source>
</evidence>
<organism evidence="2 3">
    <name type="scientific">Novosphingobium clariflavum</name>
    <dbReference type="NCBI Taxonomy" id="2029884"/>
    <lineage>
        <taxon>Bacteria</taxon>
        <taxon>Pseudomonadati</taxon>
        <taxon>Pseudomonadota</taxon>
        <taxon>Alphaproteobacteria</taxon>
        <taxon>Sphingomonadales</taxon>
        <taxon>Sphingomonadaceae</taxon>
        <taxon>Novosphingobium</taxon>
    </lineage>
</organism>
<reference evidence="2 3" key="1">
    <citation type="submission" date="2024-09" db="EMBL/GenBank/DDBJ databases">
        <authorList>
            <person name="Sun Q."/>
            <person name="Mori K."/>
        </authorList>
    </citation>
    <scope>NUCLEOTIDE SEQUENCE [LARGE SCALE GENOMIC DNA]</scope>
    <source>
        <strain evidence="2 3">CICC 11035S</strain>
    </source>
</reference>
<dbReference type="GO" id="GO:0004852">
    <property type="term" value="F:uroporphyrinogen-III synthase activity"/>
    <property type="evidence" value="ECO:0007669"/>
    <property type="project" value="UniProtKB-EC"/>
</dbReference>
<dbReference type="InterPro" id="IPR003754">
    <property type="entry name" value="4pyrrol_synth_uPrphyn_synth"/>
</dbReference>
<keyword evidence="2" id="KW-0456">Lyase</keyword>
<dbReference type="InterPro" id="IPR036108">
    <property type="entry name" value="4pyrrol_syn_uPrphyn_synt_sf"/>
</dbReference>
<dbReference type="EC" id="4.2.1.75" evidence="2"/>
<accession>A0ABV6S5I4</accession>
<keyword evidence="3" id="KW-1185">Reference proteome</keyword>
<dbReference type="RefSeq" id="WP_267220308.1">
    <property type="nucleotide sequence ID" value="NZ_JAPCWC010000007.1"/>
</dbReference>
<dbReference type="Proteomes" id="UP001589858">
    <property type="component" value="Unassembled WGS sequence"/>
</dbReference>
<sequence>MRPAPGAEATCIAARALGLEADAFPLFAVHPLRWEAPARAEVDALLLGSANALRHGGADLAHYRGLPAYAVGETTAAAARAAGLDVVRTGTGGLQGLLGHIDPAHRRLLRLAGRERISLEIPAHVTVLTREVYASQALPLPGALAARLRTPCLVLLHSAEAARHFARLCDSAGIVRSQIHVTALGPRIAAAAGTGWAGIAAAPTATDAALLALAKELCQGFTPGS</sequence>
<dbReference type="Pfam" id="PF02602">
    <property type="entry name" value="HEM4"/>
    <property type="match status" value="1"/>
</dbReference>
<feature type="domain" description="Tetrapyrrole biosynthesis uroporphyrinogen III synthase" evidence="1">
    <location>
        <begin position="14"/>
        <end position="211"/>
    </location>
</feature>
<dbReference type="EMBL" id="JBHLTM010000009">
    <property type="protein sequence ID" value="MFC0683378.1"/>
    <property type="molecule type" value="Genomic_DNA"/>
</dbReference>
<gene>
    <name evidence="2" type="ORF">ACFFF8_02085</name>
</gene>
<proteinExistence type="predicted"/>